<organism evidence="2 3">
    <name type="scientific">Saccharomonospora azurea NA-128</name>
    <dbReference type="NCBI Taxonomy" id="882081"/>
    <lineage>
        <taxon>Bacteria</taxon>
        <taxon>Bacillati</taxon>
        <taxon>Actinomycetota</taxon>
        <taxon>Actinomycetes</taxon>
        <taxon>Pseudonocardiales</taxon>
        <taxon>Pseudonocardiaceae</taxon>
        <taxon>Saccharomonospora</taxon>
    </lineage>
</organism>
<dbReference type="InterPro" id="IPR041720">
    <property type="entry name" value="FbaB-like"/>
</dbReference>
<sequence length="273" mass="28717">MYSYGTFGRRLRLRRLNRTPDQRLFVVPLDHSITIGPVTPNGGLNSLVRTISANGADAIVLHKGTLRQVDHAVFADTALIVHLNASTVHASDPDAKYLVASVEEAVSAGADAVSVHVNIGSPAESQQVADLATVARDCDRWSVPLLAMMYPRGPQIDSGDADLIVHAATVATDLGADFVKLPLPTRLDEVTDIVARCPVPALFAGGARREGGEGVVGHVRTVMRAGAAGVAIGRNIFQSTDVAATTRAVAAAVHENKDTTPRLDRLAMEPVGG</sequence>
<evidence type="ECO:0000313" key="3">
    <source>
        <dbReference type="Proteomes" id="UP000004705"/>
    </source>
</evidence>
<dbReference type="PANTHER" id="PTHR47916:SF1">
    <property type="entry name" value="3-HYDROXY-5-PHOSPHONOOXYPENTANE-2,4-DIONE THIOLASE"/>
    <property type="match status" value="1"/>
</dbReference>
<dbReference type="InterPro" id="IPR002915">
    <property type="entry name" value="DeoC/FbaB/LacD_aldolase"/>
</dbReference>
<dbReference type="SUPFAM" id="SSF51569">
    <property type="entry name" value="Aldolase"/>
    <property type="match status" value="1"/>
</dbReference>
<proteinExistence type="predicted"/>
<dbReference type="EMBL" id="CM001466">
    <property type="protein sequence ID" value="EHY91165.1"/>
    <property type="molecule type" value="Genomic_DNA"/>
</dbReference>
<protein>
    <submittedName>
        <fullName evidence="2">DhnA-type fructose-1,6-bisphosphate aldolase-like enzyme</fullName>
    </submittedName>
</protein>
<evidence type="ECO:0000256" key="1">
    <source>
        <dbReference type="PIRSR" id="PIRSR038992-1"/>
    </source>
</evidence>
<reference evidence="2 3" key="1">
    <citation type="journal article" date="2012" name="Stand. Genomic Sci.">
        <title>Genome sequence of the soil bacterium Saccharomonospora azurea type strain (NA-128(T)).</title>
        <authorList>
            <person name="Klenk H.P."/>
            <person name="Held B."/>
            <person name="Lucas S."/>
            <person name="Lapidus A."/>
            <person name="Copeland A."/>
            <person name="Hammon N."/>
            <person name="Pitluck S."/>
            <person name="Goodwin L.A."/>
            <person name="Han C."/>
            <person name="Tapia R."/>
            <person name="Brambilla E.M."/>
            <person name="Potter G."/>
            <person name="Land M."/>
            <person name="Ivanova N."/>
            <person name="Rohde M."/>
            <person name="Goker M."/>
            <person name="Detter J.C."/>
            <person name="Kyrpides N.C."/>
            <person name="Woyke T."/>
        </authorList>
    </citation>
    <scope>NUCLEOTIDE SEQUENCE [LARGE SCALE GENOMIC DNA]</scope>
    <source>
        <strain evidence="2 3">NA-128</strain>
    </source>
</reference>
<dbReference type="AlphaFoldDB" id="H8G467"/>
<dbReference type="GO" id="GO:0004332">
    <property type="term" value="F:fructose-bisphosphate aldolase activity"/>
    <property type="evidence" value="ECO:0007669"/>
    <property type="project" value="InterPro"/>
</dbReference>
<dbReference type="InterPro" id="IPR013785">
    <property type="entry name" value="Aldolase_TIM"/>
</dbReference>
<dbReference type="SMART" id="SM01133">
    <property type="entry name" value="DeoC"/>
    <property type="match status" value="1"/>
</dbReference>
<dbReference type="PANTHER" id="PTHR47916">
    <property type="entry name" value="FRUCTOSE-BISPHOSPHATE ALDOLASE CLASS 1"/>
    <property type="match status" value="1"/>
</dbReference>
<dbReference type="HOGENOM" id="CLU_057069_2_0_11"/>
<dbReference type="Gene3D" id="3.20.20.70">
    <property type="entry name" value="Aldolase class I"/>
    <property type="match status" value="1"/>
</dbReference>
<dbReference type="OrthoDB" id="9771504at2"/>
<evidence type="ECO:0000313" key="2">
    <source>
        <dbReference type="EMBL" id="EHY91165.1"/>
    </source>
</evidence>
<feature type="active site" description="Schiff-base intermediate with dihydroxyacetone-P" evidence="1">
    <location>
        <position position="180"/>
    </location>
</feature>
<gene>
    <name evidence="2" type="ORF">SacazDRAFT_04323</name>
</gene>
<name>H8G467_9PSEU</name>
<dbReference type="Pfam" id="PF01791">
    <property type="entry name" value="DeoC"/>
    <property type="match status" value="1"/>
</dbReference>
<dbReference type="PIRSF" id="PIRSF038992">
    <property type="entry name" value="Aldolase_Ia"/>
    <property type="match status" value="1"/>
</dbReference>
<accession>H8G467</accession>
<dbReference type="RefSeq" id="WP_005444987.1">
    <property type="nucleotide sequence ID" value="NZ_CM001466.1"/>
</dbReference>
<dbReference type="NCBIfam" id="NF005556">
    <property type="entry name" value="PRK07226.1"/>
    <property type="match status" value="1"/>
</dbReference>
<dbReference type="InterPro" id="IPR050456">
    <property type="entry name" value="DeoC/FbaB_aldolase"/>
</dbReference>
<dbReference type="Proteomes" id="UP000004705">
    <property type="component" value="Chromosome"/>
</dbReference>
<feature type="active site" description="Proton donor" evidence="1">
    <location>
        <position position="150"/>
    </location>
</feature>
<keyword evidence="3" id="KW-1185">Reference proteome</keyword>